<sequence length="274" mass="29794">MAFAYPGDGALDYLPCRYGTSKLLFRGPRAALDGEYCAVLGGTETYGKFVPQPYPALVAQATGLSVANLGCMNAGPDVYLNDPAALEVAARARVTVVQIMGAQNMTNRFYSVHPRRNDRFLRATPLLRSLYRDVEFTEFHFTRHLLHTLQAVSADRFELLAAELRAVWVTRMLALLKQLRGHSLLLWMADHPPPGPARADLACLPMLVDAAMIAAVRPHATDYLEVVSSPEARAQGVNGMGFAPLDRPAAAEVPGPAAHAEVASALAARMRRLM</sequence>
<dbReference type="Proteomes" id="UP000484076">
    <property type="component" value="Unassembled WGS sequence"/>
</dbReference>
<dbReference type="AlphaFoldDB" id="A0A8X8GWT7"/>
<evidence type="ECO:0000313" key="2">
    <source>
        <dbReference type="EMBL" id="NUB44562.1"/>
    </source>
</evidence>
<evidence type="ECO:0000313" key="3">
    <source>
        <dbReference type="Proteomes" id="UP000484076"/>
    </source>
</evidence>
<organism evidence="2 3">
    <name type="scientific">Fertoeibacter niger</name>
    <dbReference type="NCBI Taxonomy" id="2656921"/>
    <lineage>
        <taxon>Bacteria</taxon>
        <taxon>Pseudomonadati</taxon>
        <taxon>Pseudomonadota</taxon>
        <taxon>Alphaproteobacteria</taxon>
        <taxon>Rhodobacterales</taxon>
        <taxon>Paracoccaceae</taxon>
        <taxon>Fertoeibacter</taxon>
    </lineage>
</organism>
<gene>
    <name evidence="2" type="ORF">GEU84_009230</name>
</gene>
<dbReference type="Pfam" id="PF20078">
    <property type="entry name" value="DUF6473"/>
    <property type="match status" value="1"/>
</dbReference>
<proteinExistence type="predicted"/>
<dbReference type="EMBL" id="WHUT02000004">
    <property type="protein sequence ID" value="NUB44562.1"/>
    <property type="molecule type" value="Genomic_DNA"/>
</dbReference>
<protein>
    <recommendedName>
        <fullName evidence="1">DUF6473 domain-containing protein</fullName>
    </recommendedName>
</protein>
<accession>A0A8X8GWT7</accession>
<dbReference type="RefSeq" id="WP_174539669.1">
    <property type="nucleotide sequence ID" value="NZ_WHUT02000004.1"/>
</dbReference>
<reference evidence="2" key="1">
    <citation type="submission" date="2020-05" db="EMBL/GenBank/DDBJ databases">
        <title>Fertoebacter nigrum gen. nov., sp. nov., a new member of the family Rhodobacteraceae.</title>
        <authorList>
            <person name="Szuroczki S."/>
            <person name="Abbaszade G."/>
            <person name="Buni D."/>
            <person name="Schumann P."/>
            <person name="Toth E."/>
        </authorList>
    </citation>
    <scope>NUCLEOTIDE SEQUENCE</scope>
    <source>
        <strain evidence="2">RG-N-1a</strain>
    </source>
</reference>
<dbReference type="InterPro" id="IPR045524">
    <property type="entry name" value="DUF6473"/>
</dbReference>
<keyword evidence="3" id="KW-1185">Reference proteome</keyword>
<evidence type="ECO:0000259" key="1">
    <source>
        <dbReference type="Pfam" id="PF20078"/>
    </source>
</evidence>
<feature type="domain" description="DUF6473" evidence="1">
    <location>
        <begin position="1"/>
        <end position="274"/>
    </location>
</feature>
<name>A0A8X8GWT7_9RHOB</name>
<comment type="caution">
    <text evidence="2">The sequence shown here is derived from an EMBL/GenBank/DDBJ whole genome shotgun (WGS) entry which is preliminary data.</text>
</comment>